<feature type="transmembrane region" description="Helical" evidence="8">
    <location>
        <begin position="144"/>
        <end position="166"/>
    </location>
</feature>
<proteinExistence type="inferred from homology"/>
<gene>
    <name evidence="9" type="primary">ureI</name>
    <name evidence="9" type="ORF">PARHAE_03613</name>
</gene>
<feature type="transmembrane region" description="Helical" evidence="8">
    <location>
        <begin position="86"/>
        <end position="103"/>
    </location>
</feature>
<evidence type="ECO:0000313" key="9">
    <source>
        <dbReference type="EMBL" id="VDS10398.1"/>
    </source>
</evidence>
<evidence type="ECO:0000313" key="10">
    <source>
        <dbReference type="Proteomes" id="UP000270743"/>
    </source>
</evidence>
<dbReference type="RefSeq" id="WP_126155991.1">
    <property type="nucleotide sequence ID" value="NZ_UZWE01000062.1"/>
</dbReference>
<keyword evidence="4" id="KW-1003">Cell membrane</keyword>
<dbReference type="GO" id="GO:0005886">
    <property type="term" value="C:plasma membrane"/>
    <property type="evidence" value="ECO:0007669"/>
    <property type="project" value="UniProtKB-SubCell"/>
</dbReference>
<dbReference type="Gene3D" id="1.25.40.600">
    <property type="match status" value="1"/>
</dbReference>
<feature type="transmembrane region" description="Helical" evidence="8">
    <location>
        <begin position="115"/>
        <end position="137"/>
    </location>
</feature>
<dbReference type="EMBL" id="UZWE01000062">
    <property type="protein sequence ID" value="VDS10398.1"/>
    <property type="molecule type" value="Genomic_DNA"/>
</dbReference>
<evidence type="ECO:0000256" key="1">
    <source>
        <dbReference type="ARBA" id="ARBA00004651"/>
    </source>
</evidence>
<dbReference type="Pfam" id="PF02293">
    <property type="entry name" value="AmiS_UreI"/>
    <property type="match status" value="1"/>
</dbReference>
<protein>
    <submittedName>
        <fullName evidence="9">Acid-activated urea channel</fullName>
    </submittedName>
</protein>
<evidence type="ECO:0000256" key="2">
    <source>
        <dbReference type="ARBA" id="ARBA00010068"/>
    </source>
</evidence>
<name>A0A3S4GT71_9RHOB</name>
<accession>A0A3S4GT71</accession>
<comment type="subcellular location">
    <subcellularLocation>
        <location evidence="1">Cell membrane</location>
        <topology evidence="1">Multi-pass membrane protein</topology>
    </subcellularLocation>
</comment>
<evidence type="ECO:0000256" key="8">
    <source>
        <dbReference type="SAM" id="Phobius"/>
    </source>
</evidence>
<sequence>MLLPLSLLFVGAVLTLNGLGMMNRIADKEIVVINLAAAFITGTVAVLSMAGADSPQTVKGAALTLLFSLTYLWVGMNRLSGFDGRGLGWFSLFVAISVLPEAAVTLRHATDGMTLWLGLCWAFWAGLWFLYFLLLALRWRLERTAAAATLAGGILTAWMPALAMLYGAA</sequence>
<feature type="transmembrane region" description="Helical" evidence="8">
    <location>
        <begin position="6"/>
        <end position="23"/>
    </location>
</feature>
<comment type="similarity">
    <text evidence="2">Belongs to the AmiS/UreI family.</text>
</comment>
<evidence type="ECO:0000256" key="4">
    <source>
        <dbReference type="ARBA" id="ARBA00022475"/>
    </source>
</evidence>
<evidence type="ECO:0000256" key="5">
    <source>
        <dbReference type="ARBA" id="ARBA00022692"/>
    </source>
</evidence>
<evidence type="ECO:0000256" key="3">
    <source>
        <dbReference type="ARBA" id="ARBA00022448"/>
    </source>
</evidence>
<evidence type="ECO:0000256" key="7">
    <source>
        <dbReference type="ARBA" id="ARBA00023136"/>
    </source>
</evidence>
<organism evidence="9 10">
    <name type="scientific">Paracoccus haematequi</name>
    <dbReference type="NCBI Taxonomy" id="2491866"/>
    <lineage>
        <taxon>Bacteria</taxon>
        <taxon>Pseudomonadati</taxon>
        <taxon>Pseudomonadota</taxon>
        <taxon>Alphaproteobacteria</taxon>
        <taxon>Rhodobacterales</taxon>
        <taxon>Paracoccaceae</taxon>
        <taxon>Paracoccus</taxon>
    </lineage>
</organism>
<feature type="transmembrane region" description="Helical" evidence="8">
    <location>
        <begin position="30"/>
        <end position="51"/>
    </location>
</feature>
<dbReference type="AlphaFoldDB" id="A0A3S4GT71"/>
<keyword evidence="5 8" id="KW-0812">Transmembrane</keyword>
<dbReference type="InterPro" id="IPR038523">
    <property type="entry name" value="AmiSUreI_transpt_sf"/>
</dbReference>
<evidence type="ECO:0000256" key="6">
    <source>
        <dbReference type="ARBA" id="ARBA00022989"/>
    </source>
</evidence>
<keyword evidence="3" id="KW-0813">Transport</keyword>
<dbReference type="OrthoDB" id="6636366at2"/>
<keyword evidence="6 8" id="KW-1133">Transmembrane helix</keyword>
<dbReference type="InterPro" id="IPR003211">
    <property type="entry name" value="AmiSUreI_transpt"/>
</dbReference>
<keyword evidence="7 8" id="KW-0472">Membrane</keyword>
<dbReference type="Proteomes" id="UP000270743">
    <property type="component" value="Unassembled WGS sequence"/>
</dbReference>
<feature type="transmembrane region" description="Helical" evidence="8">
    <location>
        <begin position="57"/>
        <end position="74"/>
    </location>
</feature>
<keyword evidence="10" id="KW-1185">Reference proteome</keyword>
<reference evidence="9 10" key="1">
    <citation type="submission" date="2018-12" db="EMBL/GenBank/DDBJ databases">
        <authorList>
            <person name="Criscuolo A."/>
        </authorList>
    </citation>
    <scope>NUCLEOTIDE SEQUENCE [LARGE SCALE GENOMIC DNA]</scope>
    <source>
        <strain evidence="9">ACIP1116241</strain>
    </source>
</reference>